<dbReference type="Pfam" id="PF00078">
    <property type="entry name" value="RVT_1"/>
    <property type="match status" value="1"/>
</dbReference>
<reference evidence="2 3" key="1">
    <citation type="submission" date="2019-08" db="EMBL/GenBank/DDBJ databases">
        <authorList>
            <person name="Alioto T."/>
            <person name="Alioto T."/>
            <person name="Gomez Garrido J."/>
        </authorList>
    </citation>
    <scope>NUCLEOTIDE SEQUENCE [LARGE SCALE GENOMIC DNA]</scope>
</reference>
<dbReference type="SUPFAM" id="SSF56672">
    <property type="entry name" value="DNA/RNA polymerases"/>
    <property type="match status" value="1"/>
</dbReference>
<evidence type="ECO:0000313" key="3">
    <source>
        <dbReference type="Proteomes" id="UP000325440"/>
    </source>
</evidence>
<keyword evidence="2" id="KW-0695">RNA-directed DNA polymerase</keyword>
<feature type="domain" description="Reverse transcriptase" evidence="1">
    <location>
        <begin position="153"/>
        <end position="427"/>
    </location>
</feature>
<dbReference type="InterPro" id="IPR043502">
    <property type="entry name" value="DNA/RNA_pol_sf"/>
</dbReference>
<dbReference type="OrthoDB" id="6619394at2759"/>
<dbReference type="InterPro" id="IPR000477">
    <property type="entry name" value="RT_dom"/>
</dbReference>
<proteinExistence type="predicted"/>
<protein>
    <submittedName>
        <fullName evidence="2">Reverse transcriptase domain</fullName>
    </submittedName>
</protein>
<dbReference type="PROSITE" id="PS50878">
    <property type="entry name" value="RT_POL"/>
    <property type="match status" value="1"/>
</dbReference>
<keyword evidence="3" id="KW-1185">Reference proteome</keyword>
<gene>
    <name evidence="2" type="ORF">CINCED_3A004457</name>
</gene>
<keyword evidence="2" id="KW-0548">Nucleotidyltransferase</keyword>
<accession>A0A5E4MNW3</accession>
<name>A0A5E4MNW3_9HEMI</name>
<dbReference type="AlphaFoldDB" id="A0A5E4MNW3"/>
<dbReference type="PANTHER" id="PTHR33332">
    <property type="entry name" value="REVERSE TRANSCRIPTASE DOMAIN-CONTAINING PROTEIN"/>
    <property type="match status" value="1"/>
</dbReference>
<evidence type="ECO:0000313" key="2">
    <source>
        <dbReference type="EMBL" id="VVC31041.1"/>
    </source>
</evidence>
<dbReference type="GO" id="GO:0003964">
    <property type="term" value="F:RNA-directed DNA polymerase activity"/>
    <property type="evidence" value="ECO:0007669"/>
    <property type="project" value="UniProtKB-KW"/>
</dbReference>
<evidence type="ECO:0000259" key="1">
    <source>
        <dbReference type="PROSITE" id="PS50878"/>
    </source>
</evidence>
<dbReference type="EMBL" id="CABPRJ010000565">
    <property type="protein sequence ID" value="VVC31041.1"/>
    <property type="molecule type" value="Genomic_DNA"/>
</dbReference>
<keyword evidence="2" id="KW-0808">Transferase</keyword>
<dbReference type="Proteomes" id="UP000325440">
    <property type="component" value="Unassembled WGS sequence"/>
</dbReference>
<sequence>MPKVKLNTCSRLQSYVSEFGSSVFLIYKSVLFCKLCEVKISAQKRFTVLQYLKTVKHIKSINRIDKPKKSQKLLEFNLPTKKCQSNKDLCKAMLIANIPLYKIENFKFSTFLQEYTGKEIPKEATLRRVLPETNEVQTVSTFEGLAVLPETNEVQTRSVSRWYLDFICIDLIKEKHKVKKIWQRTRNLGVKRRLNQRTKRVNLWLATKTVLKQRNVIPSLKNGLANYDTNAEKYEAFADYFESCFTTEDDTHHQNKHSEEMSNKINHEHNTIITPTSPKEIQLIISKLASKKSPDRTFQVRIDTNLSLQHKIKSGVPQGSVLGPTLFNIYCHDIPNPSNSQLVMFADDTTILTQDSVLNLSIEKLQSLLNKITSWFKKWKLKLNPTKSEAKIFTLKRYNDPINISINNHIIQWNRKDDSVKYLGVFLDEKLTWNIHINKKLTQGYARMRILYPLVNYKSTLQMKSSLLLYTTIIRPLITYACPVWSAASITKINKIQILQNKFLRICLKAPWFMRNRQIHNDMEIPLINTWIKTQFKNVHAKLKNLDSARHYNIGKKTLNRRLRPRLPQDILLTDTEDSSSENEDHC</sequence>
<organism evidence="2 3">
    <name type="scientific">Cinara cedri</name>
    <dbReference type="NCBI Taxonomy" id="506608"/>
    <lineage>
        <taxon>Eukaryota</taxon>
        <taxon>Metazoa</taxon>
        <taxon>Ecdysozoa</taxon>
        <taxon>Arthropoda</taxon>
        <taxon>Hexapoda</taxon>
        <taxon>Insecta</taxon>
        <taxon>Pterygota</taxon>
        <taxon>Neoptera</taxon>
        <taxon>Paraneoptera</taxon>
        <taxon>Hemiptera</taxon>
        <taxon>Sternorrhyncha</taxon>
        <taxon>Aphidomorpha</taxon>
        <taxon>Aphidoidea</taxon>
        <taxon>Aphididae</taxon>
        <taxon>Lachninae</taxon>
        <taxon>Cinara</taxon>
    </lineage>
</organism>